<keyword evidence="4" id="KW-1185">Reference proteome</keyword>
<evidence type="ECO:0000313" key="4">
    <source>
        <dbReference type="Proteomes" id="UP001210925"/>
    </source>
</evidence>
<evidence type="ECO:0000256" key="1">
    <source>
        <dbReference type="ARBA" id="ARBA00022837"/>
    </source>
</evidence>
<dbReference type="InterPro" id="IPR018247">
    <property type="entry name" value="EF_Hand_1_Ca_BS"/>
</dbReference>
<dbReference type="Gene3D" id="1.10.238.10">
    <property type="entry name" value="EF-hand"/>
    <property type="match status" value="1"/>
</dbReference>
<dbReference type="SUPFAM" id="SSF47473">
    <property type="entry name" value="EF-hand"/>
    <property type="match status" value="1"/>
</dbReference>
<dbReference type="InterPro" id="IPR002048">
    <property type="entry name" value="EF_hand_dom"/>
</dbReference>
<dbReference type="EMBL" id="JADGKB010000047">
    <property type="protein sequence ID" value="KAJ3256691.1"/>
    <property type="molecule type" value="Genomic_DNA"/>
</dbReference>
<gene>
    <name evidence="3" type="ORF">HK103_005186</name>
</gene>
<keyword evidence="1" id="KW-0106">Calcium</keyword>
<dbReference type="PROSITE" id="PS50222">
    <property type="entry name" value="EF_HAND_2"/>
    <property type="match status" value="1"/>
</dbReference>
<feature type="domain" description="EF-hand" evidence="2">
    <location>
        <begin position="41"/>
        <end position="71"/>
    </location>
</feature>
<dbReference type="PROSITE" id="PS00018">
    <property type="entry name" value="EF_HAND_1"/>
    <property type="match status" value="1"/>
</dbReference>
<name>A0AAD5UIA5_9FUNG</name>
<evidence type="ECO:0000259" key="2">
    <source>
        <dbReference type="PROSITE" id="PS50222"/>
    </source>
</evidence>
<protein>
    <recommendedName>
        <fullName evidence="2">EF-hand domain-containing protein</fullName>
    </recommendedName>
</protein>
<proteinExistence type="predicted"/>
<sequence>MRLMVCGSNIGELDGHELGMALMGYELYDQEEMQHEYDLEDLEEMIDHAMAEDDKDGNGKISWAEYLESQV</sequence>
<comment type="caution">
    <text evidence="3">The sequence shown here is derived from an EMBL/GenBank/DDBJ whole genome shotgun (WGS) entry which is preliminary data.</text>
</comment>
<dbReference type="InterPro" id="IPR011992">
    <property type="entry name" value="EF-hand-dom_pair"/>
</dbReference>
<accession>A0AAD5UIA5</accession>
<reference evidence="3" key="1">
    <citation type="submission" date="2020-05" db="EMBL/GenBank/DDBJ databases">
        <title>Phylogenomic resolution of chytrid fungi.</title>
        <authorList>
            <person name="Stajich J.E."/>
            <person name="Amses K."/>
            <person name="Simmons R."/>
            <person name="Seto K."/>
            <person name="Myers J."/>
            <person name="Bonds A."/>
            <person name="Quandt C.A."/>
            <person name="Barry K."/>
            <person name="Liu P."/>
            <person name="Grigoriev I."/>
            <person name="Longcore J.E."/>
            <person name="James T.Y."/>
        </authorList>
    </citation>
    <scope>NUCLEOTIDE SEQUENCE</scope>
    <source>
        <strain evidence="3">PLAUS21</strain>
    </source>
</reference>
<dbReference type="GO" id="GO:0005509">
    <property type="term" value="F:calcium ion binding"/>
    <property type="evidence" value="ECO:0007669"/>
    <property type="project" value="InterPro"/>
</dbReference>
<evidence type="ECO:0000313" key="3">
    <source>
        <dbReference type="EMBL" id="KAJ3256691.1"/>
    </source>
</evidence>
<organism evidence="3 4">
    <name type="scientific">Boothiomyces macroporosus</name>
    <dbReference type="NCBI Taxonomy" id="261099"/>
    <lineage>
        <taxon>Eukaryota</taxon>
        <taxon>Fungi</taxon>
        <taxon>Fungi incertae sedis</taxon>
        <taxon>Chytridiomycota</taxon>
        <taxon>Chytridiomycota incertae sedis</taxon>
        <taxon>Chytridiomycetes</taxon>
        <taxon>Rhizophydiales</taxon>
        <taxon>Terramycetaceae</taxon>
        <taxon>Boothiomyces</taxon>
    </lineage>
</organism>
<dbReference type="Proteomes" id="UP001210925">
    <property type="component" value="Unassembled WGS sequence"/>
</dbReference>
<dbReference type="AlphaFoldDB" id="A0AAD5UIA5"/>